<keyword evidence="1 2" id="KW-0732">Signal</keyword>
<name>A0A370QJP2_9FLAO</name>
<feature type="chain" id="PRO_5016678805" evidence="2">
    <location>
        <begin position="20"/>
        <end position="800"/>
    </location>
</feature>
<gene>
    <name evidence="4" type="ORF">C8D94_101457</name>
</gene>
<dbReference type="Gene3D" id="2.130.10.10">
    <property type="entry name" value="YVTN repeat-like/Quinoprotein amine dehydrogenase"/>
    <property type="match status" value="1"/>
</dbReference>
<evidence type="ECO:0000256" key="2">
    <source>
        <dbReference type="SAM" id="SignalP"/>
    </source>
</evidence>
<protein>
    <submittedName>
        <fullName evidence="4">Putative secreted protein (Por secretion system target)</fullName>
    </submittedName>
</protein>
<evidence type="ECO:0000256" key="1">
    <source>
        <dbReference type="ARBA" id="ARBA00022729"/>
    </source>
</evidence>
<feature type="domain" description="Secretion system C-terminal sorting" evidence="3">
    <location>
        <begin position="732"/>
        <end position="798"/>
    </location>
</feature>
<dbReference type="Pfam" id="PF18962">
    <property type="entry name" value="Por_Secre_tail"/>
    <property type="match status" value="1"/>
</dbReference>
<dbReference type="InterPro" id="IPR013517">
    <property type="entry name" value="FG-GAP"/>
</dbReference>
<accession>A0A370QJP2</accession>
<dbReference type="RefSeq" id="WP_170134705.1">
    <property type="nucleotide sequence ID" value="NZ_QRAO01000001.1"/>
</dbReference>
<dbReference type="InterPro" id="IPR015943">
    <property type="entry name" value="WD40/YVTN_repeat-like_dom_sf"/>
</dbReference>
<dbReference type="InterPro" id="IPR028994">
    <property type="entry name" value="Integrin_alpha_N"/>
</dbReference>
<dbReference type="SUPFAM" id="SSF63825">
    <property type="entry name" value="YWTD domain"/>
    <property type="match status" value="1"/>
</dbReference>
<dbReference type="InterPro" id="IPR026444">
    <property type="entry name" value="Secre_tail"/>
</dbReference>
<dbReference type="Pfam" id="PF13517">
    <property type="entry name" value="FG-GAP_3"/>
    <property type="match status" value="1"/>
</dbReference>
<evidence type="ECO:0000259" key="3">
    <source>
        <dbReference type="Pfam" id="PF18962"/>
    </source>
</evidence>
<organism evidence="4 5">
    <name type="scientific">Marinirhabdus gelatinilytica</name>
    <dbReference type="NCBI Taxonomy" id="1703343"/>
    <lineage>
        <taxon>Bacteria</taxon>
        <taxon>Pseudomonadati</taxon>
        <taxon>Bacteroidota</taxon>
        <taxon>Flavobacteriia</taxon>
        <taxon>Flavobacteriales</taxon>
        <taxon>Flavobacteriaceae</taxon>
    </lineage>
</organism>
<evidence type="ECO:0000313" key="4">
    <source>
        <dbReference type="EMBL" id="RDK88583.1"/>
    </source>
</evidence>
<keyword evidence="5" id="KW-1185">Reference proteome</keyword>
<reference evidence="4 5" key="1">
    <citation type="submission" date="2018-07" db="EMBL/GenBank/DDBJ databases">
        <title>Genomic Encyclopedia of Type Strains, Phase IV (KMG-IV): sequencing the most valuable type-strain genomes for metagenomic binning, comparative biology and taxonomic classification.</title>
        <authorList>
            <person name="Goeker M."/>
        </authorList>
    </citation>
    <scope>NUCLEOTIDE SEQUENCE [LARGE SCALE GENOMIC DNA]</scope>
    <source>
        <strain evidence="4 5">DSM 101478</strain>
    </source>
</reference>
<dbReference type="Proteomes" id="UP000255317">
    <property type="component" value="Unassembled WGS sequence"/>
</dbReference>
<dbReference type="SUPFAM" id="SSF69318">
    <property type="entry name" value="Integrin alpha N-terminal domain"/>
    <property type="match status" value="1"/>
</dbReference>
<dbReference type="AlphaFoldDB" id="A0A370QJP2"/>
<evidence type="ECO:0000313" key="5">
    <source>
        <dbReference type="Proteomes" id="UP000255317"/>
    </source>
</evidence>
<comment type="caution">
    <text evidence="4">The sequence shown here is derived from an EMBL/GenBank/DDBJ whole genome shotgun (WGS) entry which is preliminary data.</text>
</comment>
<dbReference type="Gene3D" id="2.130.10.130">
    <property type="entry name" value="Integrin alpha, N-terminal"/>
    <property type="match status" value="1"/>
</dbReference>
<feature type="signal peptide" evidence="2">
    <location>
        <begin position="1"/>
        <end position="19"/>
    </location>
</feature>
<dbReference type="EMBL" id="QRAO01000001">
    <property type="protein sequence ID" value="RDK88583.1"/>
    <property type="molecule type" value="Genomic_DNA"/>
</dbReference>
<dbReference type="NCBIfam" id="TIGR04183">
    <property type="entry name" value="Por_Secre_tail"/>
    <property type="match status" value="1"/>
</dbReference>
<sequence length="800" mass="85913">MKHFYLTLSLILAISISFGQNEKNHWFFGQNAYIDFNTATPTVTTGNLNTGEGCSSVADASGNLLFYTDGRNVYDSTNTTMPNGTNLKGDPSSTHSSLVVANPCNPDLYYIFTAGARTIMPGLHYYEVDMCLNGGLGDVVVGSETLLLADASEKIAATLNANGQDIWVSSTKENSSISFAEIYTWGVTCAGVSLTPNVYVSSQANTSATNGTQCNTDGNDPGQIKFNNSGDVLAVAQLYCSREIDVYSFDNVTGNVTSFVTALTDTTGGAYGLEFSPDDNYLFATDYFLRSVWQYDISNITSIPTPVQLGSNIGTRGGALQLAPDGMSIYAAQMNTNNLAQITNITSFPATFSNNSITLAGGTLSRLGLPTFASGMFSSSPFCLNLDPFTNAVPTLFSTVVKDELNTNPFFGKDKEYGDVDNDGDMDILYTKTGDELFILENTAGPGVTPVYSVPGTSAFGPNFLSYSYRFIDWNGDSFNDILVSGIDASGDAGIWLFLNNGSGGFPASGLPFINAGLPGPDQYGFSDQDLIAVGDLNNDGLHDILISNQSGTLNGTAYFENLGVSGGPPPYFGLTGSQMYVGGTINNPFIPDNSGSYHTPEIYDADCDGDLDVFISDPLLPSPTFGGARMYFHENNGAVTTGTLPDVNLTGVINQFGFNDDPGTSSDLACDWIITRIIPYINPNCPIAISYNLCDEEFFYYDQDCGCEGTGTNVVVLDTEELQNPRTEIALYPNPASSHFKIESEATITGFMIYDMQGREVMQHTYTGKPVQIDRLSQGMYFVKVNAFGGIQTLRLIVE</sequence>
<proteinExistence type="predicted"/>